<dbReference type="InterPro" id="IPR036277">
    <property type="entry name" value="SMC_hinge_sf"/>
</dbReference>
<sequence length="1225" mass="139225">MGRLVGLELHNFKSYRGTASISFGTSYFTSIIGPNGAGKSNMMDAISFVLGVRSSHLRSSQLKDLIYRARLSEDDDIDSEESDTPTTAYVMAVYEKTDGEVLRLKRSINASGSSEFKINEKSHSAAQYSDVLKAENILIKARNFLVFQGDVEKIASQSSLDLSKMVEVVSGSAEYEDEYDRLKSEHEKAHEETQTIWSTRRIHNGELKQYKEQYAEVTRYESKLKEQQQSIQQQQLVKLYHLDKEGKTLSRKIKDSQNTLDETTETLKTEELLLKNLTSDLAKESLKSSKIEKQIVKNRRSAEDRKLEMIPINTKMDMSAKKVKDYEKRIADMKSDLSRQEKSTKIARKQLDSLRKQEADFKAKLKDMEKQGLSEVAQKEYNELRGDFLMKGGHLDSKRSELYATKASLSSQAYAFEQQIEITEGRIAELESMKREVLSRLDDATTVLNDTLSSISKRRGDLTTLKTSKEAFLTQELALTTELKEVLIELNELNASQRETAREVKLRENNAMLKRLFPGVKGMMHDLCKPKQKRYEAAVATILGKNFNAVVVDGIDTAKKCIEYLKEQRAGVASFIPLSTVSSKPPMAYLRNLHEKARPAIDILDFEVDMEKAIQHVCGNAVVCDSMDVARFVRWERKVDVKVVTLEGSIIHKAGLMTGGRTRDEGKRWNKQDAQSLALRKDDLRSKIEDIQSSRPSELLEKKISDDIANLEDKLPALRSKRSELERSIHDYDAEIKNQARILAEILANAEGNREKLQELESVISELLVELRKVQDSVYGDFCQKYHIQGGIGSYEESQGQKQREIAKENAVLAKSISVIENKLVFEEERLEDTQTRLAKLEKDKAKFETQLEEQKKRREELVEQISRFEAEAEVSAAELNELHTDLSALNRRNASISERVSDLKLEITGLQKSIASYETDLEKTAVGRLGILRYCKMENIDVPLLFGSLSELPIGNDGDEENPDEAALEILKDFEFDYSSLEESVRNRDLDALDREFSEKIRSIGEELSGFSPNMKAAERLHEVENKLEEIDHEFKIAREKEQEISNSFRTLKDERHSKYMQAFLHISKKIDYVYKELTRSRVSPSGGSAYLTLEDEDEPYLAGIKYHAMPPLKRFRDMELLSGGEKTIAALALLFAIHSFHPSPFFVLDEVDAALDNANVNQIASYIKNNCGPDFQFIVISLKNSLFERSDALVGIYRDQGVNSSKALTLDLREFPENEVAAV</sequence>
<organism evidence="13 14">
    <name type="scientific">Kuraishia capsulata CBS 1993</name>
    <dbReference type="NCBI Taxonomy" id="1382522"/>
    <lineage>
        <taxon>Eukaryota</taxon>
        <taxon>Fungi</taxon>
        <taxon>Dikarya</taxon>
        <taxon>Ascomycota</taxon>
        <taxon>Saccharomycotina</taxon>
        <taxon>Pichiomycetes</taxon>
        <taxon>Pichiales</taxon>
        <taxon>Pichiaceae</taxon>
        <taxon>Kuraishia</taxon>
    </lineage>
</organism>
<dbReference type="GO" id="GO:0000070">
    <property type="term" value="P:mitotic sister chromatid segregation"/>
    <property type="evidence" value="ECO:0007669"/>
    <property type="project" value="EnsemblFungi"/>
</dbReference>
<dbReference type="InterPro" id="IPR003395">
    <property type="entry name" value="RecF/RecN/SMC_N"/>
</dbReference>
<dbReference type="AlphaFoldDB" id="W6MNN5"/>
<keyword evidence="9" id="KW-0131">Cell cycle</keyword>
<dbReference type="SUPFAM" id="SSF75553">
    <property type="entry name" value="Smc hinge domain"/>
    <property type="match status" value="1"/>
</dbReference>
<dbReference type="PIRSF" id="PIRSF005719">
    <property type="entry name" value="SMC"/>
    <property type="match status" value="1"/>
</dbReference>
<dbReference type="InterPro" id="IPR010935">
    <property type="entry name" value="SMC_hinge"/>
</dbReference>
<dbReference type="GO" id="GO:0007064">
    <property type="term" value="P:mitotic sister chromatid cohesion"/>
    <property type="evidence" value="ECO:0007669"/>
    <property type="project" value="EnsemblFungi"/>
</dbReference>
<dbReference type="Pfam" id="PF02463">
    <property type="entry name" value="SMC_N"/>
    <property type="match status" value="1"/>
</dbReference>
<dbReference type="GeneID" id="34521624"/>
<evidence type="ECO:0000256" key="8">
    <source>
        <dbReference type="ARBA" id="ARBA00023242"/>
    </source>
</evidence>
<reference evidence="13" key="1">
    <citation type="submission" date="2013-12" db="EMBL/GenBank/DDBJ databases">
        <authorList>
            <person name="Genoscope - CEA"/>
        </authorList>
    </citation>
    <scope>NUCLEOTIDE SEQUENCE</scope>
    <source>
        <strain evidence="13">CBS 1993</strain>
    </source>
</reference>
<dbReference type="SMART" id="SM00968">
    <property type="entry name" value="SMC_hinge"/>
    <property type="match status" value="1"/>
</dbReference>
<evidence type="ECO:0000313" key="13">
    <source>
        <dbReference type="EMBL" id="CDK28246.1"/>
    </source>
</evidence>
<evidence type="ECO:0000256" key="5">
    <source>
        <dbReference type="ARBA" id="ARBA00022618"/>
    </source>
</evidence>
<dbReference type="GO" id="GO:0030892">
    <property type="term" value="C:mitotic cohesin complex"/>
    <property type="evidence" value="ECO:0007669"/>
    <property type="project" value="EnsemblFungi"/>
</dbReference>
<feature type="coiled-coil region" evidence="11">
    <location>
        <begin position="817"/>
        <end position="921"/>
    </location>
</feature>
<evidence type="ECO:0000256" key="11">
    <source>
        <dbReference type="SAM" id="Coils"/>
    </source>
</evidence>
<proteinExistence type="inferred from homology"/>
<feature type="coiled-coil region" evidence="11">
    <location>
        <begin position="1015"/>
        <end position="1042"/>
    </location>
</feature>
<dbReference type="GO" id="GO:0042802">
    <property type="term" value="F:identical protein binding"/>
    <property type="evidence" value="ECO:0007669"/>
    <property type="project" value="EnsemblFungi"/>
</dbReference>
<dbReference type="GO" id="GO:0003680">
    <property type="term" value="F:minor groove of adenine-thymine-rich DNA binding"/>
    <property type="evidence" value="ECO:0007669"/>
    <property type="project" value="EnsemblFungi"/>
</dbReference>
<dbReference type="GO" id="GO:0006302">
    <property type="term" value="P:double-strand break repair"/>
    <property type="evidence" value="ECO:0007669"/>
    <property type="project" value="EnsemblFungi"/>
</dbReference>
<evidence type="ECO:0000256" key="2">
    <source>
        <dbReference type="ARBA" id="ARBA00004286"/>
    </source>
</evidence>
<keyword evidence="4" id="KW-0158">Chromosome</keyword>
<name>W6MNN5_9ASCO</name>
<dbReference type="Gene3D" id="3.30.70.1620">
    <property type="match status" value="1"/>
</dbReference>
<gene>
    <name evidence="13" type="ORF">KUCA_T00004228001</name>
</gene>
<dbReference type="GO" id="GO:0051301">
    <property type="term" value="P:cell division"/>
    <property type="evidence" value="ECO:0007669"/>
    <property type="project" value="UniProtKB-KW"/>
</dbReference>
<dbReference type="GO" id="GO:0003690">
    <property type="term" value="F:double-stranded DNA binding"/>
    <property type="evidence" value="ECO:0007669"/>
    <property type="project" value="EnsemblFungi"/>
</dbReference>
<dbReference type="SUPFAM" id="SSF52540">
    <property type="entry name" value="P-loop containing nucleoside triphosphate hydrolases"/>
    <property type="match status" value="1"/>
</dbReference>
<comment type="subcellular location">
    <subcellularLocation>
        <location evidence="2">Chromosome</location>
    </subcellularLocation>
    <subcellularLocation>
        <location evidence="1 10">Nucleus</location>
    </subcellularLocation>
</comment>
<dbReference type="PANTHER" id="PTHR18937">
    <property type="entry name" value="STRUCTURAL MAINTENANCE OF CHROMOSOMES SMC FAMILY MEMBER"/>
    <property type="match status" value="1"/>
</dbReference>
<evidence type="ECO:0000256" key="4">
    <source>
        <dbReference type="ARBA" id="ARBA00022454"/>
    </source>
</evidence>
<evidence type="ECO:0000256" key="3">
    <source>
        <dbReference type="ARBA" id="ARBA00005597"/>
    </source>
</evidence>
<keyword evidence="6" id="KW-0498">Mitosis</keyword>
<dbReference type="GO" id="GO:0005634">
    <property type="term" value="C:nucleus"/>
    <property type="evidence" value="ECO:0007669"/>
    <property type="project" value="UniProtKB-SubCell"/>
</dbReference>
<keyword evidence="5" id="KW-0132">Cell division</keyword>
<evidence type="ECO:0000259" key="12">
    <source>
        <dbReference type="SMART" id="SM00968"/>
    </source>
</evidence>
<evidence type="ECO:0000256" key="9">
    <source>
        <dbReference type="ARBA" id="ARBA00023306"/>
    </source>
</evidence>
<dbReference type="Proteomes" id="UP000019384">
    <property type="component" value="Unassembled WGS sequence"/>
</dbReference>
<evidence type="ECO:0000256" key="6">
    <source>
        <dbReference type="ARBA" id="ARBA00022776"/>
    </source>
</evidence>
<feature type="coiled-coil region" evidence="11">
    <location>
        <begin position="316"/>
        <end position="371"/>
    </location>
</feature>
<dbReference type="PANTHER" id="PTHR18937:SF12">
    <property type="entry name" value="STRUCTURAL MAINTENANCE OF CHROMOSOMES PROTEIN"/>
    <property type="match status" value="1"/>
</dbReference>
<feature type="coiled-coil region" evidence="11">
    <location>
        <begin position="674"/>
        <end position="777"/>
    </location>
</feature>
<dbReference type="RefSeq" id="XP_022460236.1">
    <property type="nucleotide sequence ID" value="XM_022600940.1"/>
</dbReference>
<dbReference type="OrthoDB" id="5575062at2759"/>
<dbReference type="CDD" id="cd03275">
    <property type="entry name" value="ABC_SMC1_euk"/>
    <property type="match status" value="2"/>
</dbReference>
<evidence type="ECO:0000256" key="1">
    <source>
        <dbReference type="ARBA" id="ARBA00004123"/>
    </source>
</evidence>
<dbReference type="STRING" id="1382522.W6MNN5"/>
<dbReference type="EMBL" id="HG793129">
    <property type="protein sequence ID" value="CDK28246.1"/>
    <property type="molecule type" value="Genomic_DNA"/>
</dbReference>
<dbReference type="InterPro" id="IPR028468">
    <property type="entry name" value="Smc1_ABC"/>
</dbReference>
<feature type="domain" description="SMC hinge" evidence="12">
    <location>
        <begin position="518"/>
        <end position="634"/>
    </location>
</feature>
<protein>
    <recommendedName>
        <fullName evidence="10">Structural maintenance of chromosomes protein</fullName>
    </recommendedName>
</protein>
<accession>W6MNN5</accession>
<dbReference type="Pfam" id="PF06470">
    <property type="entry name" value="SMC_hinge"/>
    <property type="match status" value="1"/>
</dbReference>
<dbReference type="HOGENOM" id="CLU_001042_0_1_1"/>
<keyword evidence="14" id="KW-1185">Reference proteome</keyword>
<reference evidence="13" key="2">
    <citation type="submission" date="2014-02" db="EMBL/GenBank/DDBJ databases">
        <title>Complete DNA sequence of /Kuraishia capsulata/ illustrates novel genomic features among budding yeasts (/Saccharomycotina/).</title>
        <authorList>
            <person name="Morales L."/>
            <person name="Noel B."/>
            <person name="Porcel B."/>
            <person name="Marcet-Houben M."/>
            <person name="Hullo M-F."/>
            <person name="Sacerdot C."/>
            <person name="Tekaia F."/>
            <person name="Leh-Louis V."/>
            <person name="Despons L."/>
            <person name="Khanna V."/>
            <person name="Aury J-M."/>
            <person name="Barbe V."/>
            <person name="Couloux A."/>
            <person name="Labadie K."/>
            <person name="Pelletier E."/>
            <person name="Souciet J-L."/>
            <person name="Boekhout T."/>
            <person name="Gabaldon T."/>
            <person name="Wincker P."/>
            <person name="Dujon B."/>
        </authorList>
    </citation>
    <scope>NUCLEOTIDE SEQUENCE</scope>
    <source>
        <strain evidence="13">CBS 1993</strain>
    </source>
</reference>
<dbReference type="InterPro" id="IPR027417">
    <property type="entry name" value="P-loop_NTPase"/>
</dbReference>
<evidence type="ECO:0000313" key="14">
    <source>
        <dbReference type="Proteomes" id="UP000019384"/>
    </source>
</evidence>
<feature type="coiled-coil region" evidence="11">
    <location>
        <begin position="172"/>
        <end position="280"/>
    </location>
</feature>
<dbReference type="InterPro" id="IPR024704">
    <property type="entry name" value="SMC"/>
</dbReference>
<comment type="similarity">
    <text evidence="3">Belongs to the SMC family. SMC1 subfamily.</text>
</comment>
<dbReference type="Gene3D" id="1.20.1060.20">
    <property type="match status" value="1"/>
</dbReference>
<dbReference type="GO" id="GO:0005524">
    <property type="term" value="F:ATP binding"/>
    <property type="evidence" value="ECO:0007669"/>
    <property type="project" value="InterPro"/>
</dbReference>
<evidence type="ECO:0000256" key="10">
    <source>
        <dbReference type="PIRNR" id="PIRNR005719"/>
    </source>
</evidence>
<evidence type="ECO:0000256" key="7">
    <source>
        <dbReference type="ARBA" id="ARBA00023054"/>
    </source>
</evidence>
<keyword evidence="7 11" id="KW-0175">Coiled coil</keyword>
<dbReference type="GO" id="GO:0016887">
    <property type="term" value="F:ATP hydrolysis activity"/>
    <property type="evidence" value="ECO:0007669"/>
    <property type="project" value="InterPro"/>
</dbReference>
<dbReference type="Gene3D" id="3.40.50.300">
    <property type="entry name" value="P-loop containing nucleotide triphosphate hydrolases"/>
    <property type="match status" value="2"/>
</dbReference>
<keyword evidence="8 10" id="KW-0539">Nucleus</keyword>